<dbReference type="SMART" id="SM00382">
    <property type="entry name" value="AAA"/>
    <property type="match status" value="1"/>
</dbReference>
<dbReference type="RefSeq" id="WP_131898042.1">
    <property type="nucleotide sequence ID" value="NZ_SMKU01000164.1"/>
</dbReference>
<reference evidence="2 3" key="1">
    <citation type="submission" date="2019-03" db="EMBL/GenBank/DDBJ databases">
        <title>Draft genome sequences of novel Actinobacteria.</title>
        <authorList>
            <person name="Sahin N."/>
            <person name="Ay H."/>
            <person name="Saygin H."/>
        </authorList>
    </citation>
    <scope>NUCLEOTIDE SEQUENCE [LARGE SCALE GENOMIC DNA]</scope>
    <source>
        <strain evidence="2 3">H3C3</strain>
    </source>
</reference>
<comment type="caution">
    <text evidence="2">The sequence shown here is derived from an EMBL/GenBank/DDBJ whole genome shotgun (WGS) entry which is preliminary data.</text>
</comment>
<gene>
    <name evidence="2" type="ORF">E1298_26925</name>
</gene>
<dbReference type="Gene3D" id="3.40.50.300">
    <property type="entry name" value="P-loop containing nucleotide triphosphate hydrolases"/>
    <property type="match status" value="1"/>
</dbReference>
<organism evidence="2 3">
    <name type="scientific">Actinomadura rubrisoli</name>
    <dbReference type="NCBI Taxonomy" id="2530368"/>
    <lineage>
        <taxon>Bacteria</taxon>
        <taxon>Bacillati</taxon>
        <taxon>Actinomycetota</taxon>
        <taxon>Actinomycetes</taxon>
        <taxon>Streptosporangiales</taxon>
        <taxon>Thermomonosporaceae</taxon>
        <taxon>Actinomadura</taxon>
    </lineage>
</organism>
<evidence type="ECO:0000313" key="2">
    <source>
        <dbReference type="EMBL" id="TDD79857.1"/>
    </source>
</evidence>
<protein>
    <recommendedName>
        <fullName evidence="1">AAA+ ATPase domain-containing protein</fullName>
    </recommendedName>
</protein>
<dbReference type="OrthoDB" id="3948083at2"/>
<evidence type="ECO:0000259" key="1">
    <source>
        <dbReference type="SMART" id="SM00382"/>
    </source>
</evidence>
<feature type="domain" description="AAA+ ATPase" evidence="1">
    <location>
        <begin position="52"/>
        <end position="312"/>
    </location>
</feature>
<name>A0A4V2YV24_9ACTN</name>
<dbReference type="PANTHER" id="PTHR35894:SF1">
    <property type="entry name" value="PHOSPHORIBULOKINASE _ URIDINE KINASE FAMILY"/>
    <property type="match status" value="1"/>
</dbReference>
<proteinExistence type="predicted"/>
<dbReference type="InterPro" id="IPR027417">
    <property type="entry name" value="P-loop_NTPase"/>
</dbReference>
<dbReference type="Proteomes" id="UP000294513">
    <property type="component" value="Unassembled WGS sequence"/>
</dbReference>
<dbReference type="EMBL" id="SMKU01000164">
    <property type="protein sequence ID" value="TDD79857.1"/>
    <property type="molecule type" value="Genomic_DNA"/>
</dbReference>
<dbReference type="InterPro" id="IPR003593">
    <property type="entry name" value="AAA+_ATPase"/>
</dbReference>
<sequence>MPPLDDNPFPLGSADIKDLSGSVVNVTTPPVADATALLRRYLRESSEGEDRPGVVLAVSGEPGAGKTHLAGQLLRQVRELRDSNYEYTYIEAPTGTLFTLYEKLLADVDQTGLRQRVRAYYAGIVADSLENTGFPSDVTQRLRTTKIDPERFVEQFGLAQSTYLTKLRARLTEITGRGELAEALTLLMTRRELGDRIWRWLNGSPPDQLLQDHGVKTSITSESDALSMMGALIRFDAERVQRLVLVLDDLEKTLPTAATPEPETLLALRDLLAQAVKAGVFLVLCGSPEFFDSLARGDGPPIVQSIEMDRLTVEEVTEYITRCMANTRHGPGLRPFSDETVRHIVSIADGNPRRVIILCRKCYELAGDSGAISPETVEEAAQSTQTVGQGQSAVRKRIGAELARQAYPFHTNHPVGGPDGPRVPFWIPVADTGCAIFVTGSLISAEAAERPIADAVAVQDWVPDCRTLVVVNGFLSDDARKALTERVSLPPLIYTPTRFSRDFESAILRLVDQTEVGERRQFEAIRANLKRMATAQSNSQHFLEMLAFQVESMRTASEEQYAALAKDLRRAERLEEAEPLPREVERLFSSVLASLRTLTGVDTALGEAFGISAPGSEVPGSAMALVLRLQSGEVMRALGAAMLAESIIVAFQTAVGDWQRRRGDPDGSSPPRQDRDALDDLCGNYATLMQNVPIHRLSELADSASGVMAGRPADIAAERAGGAPVDLFTELTDLGFRVRRAVIPDADDT</sequence>
<dbReference type="PANTHER" id="PTHR35894">
    <property type="entry name" value="GENERAL SECRETION PATHWAY PROTEIN A-RELATED"/>
    <property type="match status" value="1"/>
</dbReference>
<dbReference type="InterPro" id="IPR052026">
    <property type="entry name" value="ExeA_AAA_ATPase_DNA-bind"/>
</dbReference>
<evidence type="ECO:0000313" key="3">
    <source>
        <dbReference type="Proteomes" id="UP000294513"/>
    </source>
</evidence>
<dbReference type="AlphaFoldDB" id="A0A4V2YV24"/>
<dbReference type="SUPFAM" id="SSF52540">
    <property type="entry name" value="P-loop containing nucleoside triphosphate hydrolases"/>
    <property type="match status" value="1"/>
</dbReference>
<accession>A0A4V2YV24</accession>
<keyword evidence="3" id="KW-1185">Reference proteome</keyword>